<accession>A0A2B7WFZ5</accession>
<feature type="compositionally biased region" description="Basic residues" evidence="9">
    <location>
        <begin position="104"/>
        <end position="124"/>
    </location>
</feature>
<dbReference type="EMBL" id="PDNB01000352">
    <property type="protein sequence ID" value="PGG95380.1"/>
    <property type="molecule type" value="Genomic_DNA"/>
</dbReference>
<keyword evidence="6" id="KW-0175">Coiled coil</keyword>
<evidence type="ECO:0000256" key="9">
    <source>
        <dbReference type="SAM" id="MobiDB-lite"/>
    </source>
</evidence>
<protein>
    <recommendedName>
        <fullName evidence="8">rRNA-processing protein</fullName>
    </recommendedName>
</protein>
<evidence type="ECO:0000313" key="11">
    <source>
        <dbReference type="Proteomes" id="UP000223968"/>
    </source>
</evidence>
<feature type="region of interest" description="Disordered" evidence="9">
    <location>
        <begin position="1"/>
        <end position="79"/>
    </location>
</feature>
<evidence type="ECO:0000256" key="5">
    <source>
        <dbReference type="ARBA" id="ARBA00022552"/>
    </source>
</evidence>
<evidence type="ECO:0000256" key="6">
    <source>
        <dbReference type="ARBA" id="ARBA00023054"/>
    </source>
</evidence>
<proteinExistence type="inferred from homology"/>
<comment type="caution">
    <text evidence="10">The sequence shown here is derived from an EMBL/GenBank/DDBJ whole genome shotgun (WGS) entry which is preliminary data.</text>
</comment>
<dbReference type="GO" id="GO:0005730">
    <property type="term" value="C:nucleolus"/>
    <property type="evidence" value="ECO:0007669"/>
    <property type="project" value="UniProtKB-SubCell"/>
</dbReference>
<name>A0A2B7WFZ5_9EURO</name>
<feature type="compositionally biased region" description="Low complexity" evidence="9">
    <location>
        <begin position="1"/>
        <end position="23"/>
    </location>
</feature>
<evidence type="ECO:0000256" key="3">
    <source>
        <dbReference type="ARBA" id="ARBA00007869"/>
    </source>
</evidence>
<evidence type="ECO:0000256" key="2">
    <source>
        <dbReference type="ARBA" id="ARBA00004604"/>
    </source>
</evidence>
<dbReference type="Proteomes" id="UP000223968">
    <property type="component" value="Unassembled WGS sequence"/>
</dbReference>
<dbReference type="InterPro" id="IPR005579">
    <property type="entry name" value="Cgr1-like"/>
</dbReference>
<evidence type="ECO:0000256" key="4">
    <source>
        <dbReference type="ARBA" id="ARBA00022517"/>
    </source>
</evidence>
<dbReference type="AlphaFoldDB" id="A0A2B7WFZ5"/>
<keyword evidence="7 8" id="KW-0539">Nucleus</keyword>
<dbReference type="STRING" id="1447875.A0A2B7WFZ5"/>
<keyword evidence="4 8" id="KW-0690">Ribosome biogenesis</keyword>
<feature type="region of interest" description="Disordered" evidence="9">
    <location>
        <begin position="99"/>
        <end position="124"/>
    </location>
</feature>
<dbReference type="Pfam" id="PF03879">
    <property type="entry name" value="Cgr1"/>
    <property type="match status" value="1"/>
</dbReference>
<dbReference type="GO" id="GO:0006364">
    <property type="term" value="P:rRNA processing"/>
    <property type="evidence" value="ECO:0007669"/>
    <property type="project" value="UniProtKB-UniRule"/>
</dbReference>
<feature type="compositionally biased region" description="Basic and acidic residues" evidence="9">
    <location>
        <begin position="51"/>
        <end position="79"/>
    </location>
</feature>
<comment type="subcellular location">
    <subcellularLocation>
        <location evidence="2 8">Nucleus</location>
        <location evidence="2 8">Nucleolus</location>
    </subcellularLocation>
</comment>
<sequence>MSAAVEETAATGPAPAPATQQAPKGMRKNGKTWHDTKKPFRPTAGQTTYAKRLEERKAREAMKEKEKEMKDEKEAERQRRIQAIKDRRAAKEEKLRYEKMAEKMHRKRVERLKRREKRNKLLNS</sequence>
<organism evidence="10 11">
    <name type="scientific">Helicocarpus griseus UAMH5409</name>
    <dbReference type="NCBI Taxonomy" id="1447875"/>
    <lineage>
        <taxon>Eukaryota</taxon>
        <taxon>Fungi</taxon>
        <taxon>Dikarya</taxon>
        <taxon>Ascomycota</taxon>
        <taxon>Pezizomycotina</taxon>
        <taxon>Eurotiomycetes</taxon>
        <taxon>Eurotiomycetidae</taxon>
        <taxon>Onygenales</taxon>
        <taxon>Ajellomycetaceae</taxon>
        <taxon>Helicocarpus</taxon>
    </lineage>
</organism>
<comment type="function">
    <text evidence="1 8">Involved in nucleolar integrity and required for processing of the pre-rRNA for the 60S ribosome subunit.</text>
</comment>
<reference evidence="10 11" key="1">
    <citation type="submission" date="2017-10" db="EMBL/GenBank/DDBJ databases">
        <title>Comparative genomics in systemic dimorphic fungi from Ajellomycetaceae.</title>
        <authorList>
            <person name="Munoz J.F."/>
            <person name="Mcewen J.G."/>
            <person name="Clay O.K."/>
            <person name="Cuomo C.A."/>
        </authorList>
    </citation>
    <scope>NUCLEOTIDE SEQUENCE [LARGE SCALE GENOMIC DNA]</scope>
    <source>
        <strain evidence="10 11">UAMH5409</strain>
    </source>
</reference>
<evidence type="ECO:0000313" key="10">
    <source>
        <dbReference type="EMBL" id="PGG95380.1"/>
    </source>
</evidence>
<keyword evidence="5 8" id="KW-0698">rRNA processing</keyword>
<evidence type="ECO:0000256" key="8">
    <source>
        <dbReference type="RuleBase" id="RU363084"/>
    </source>
</evidence>
<keyword evidence="11" id="KW-1185">Reference proteome</keyword>
<gene>
    <name evidence="10" type="ORF">AJ79_10090</name>
</gene>
<evidence type="ECO:0000256" key="1">
    <source>
        <dbReference type="ARBA" id="ARBA00004090"/>
    </source>
</evidence>
<evidence type="ECO:0000256" key="7">
    <source>
        <dbReference type="ARBA" id="ARBA00023242"/>
    </source>
</evidence>
<comment type="similarity">
    <text evidence="3 8">Belongs to the CGR1 family.</text>
</comment>